<feature type="domain" description="Methyltransferase" evidence="3">
    <location>
        <begin position="53"/>
        <end position="148"/>
    </location>
</feature>
<keyword evidence="1 4" id="KW-0489">Methyltransferase</keyword>
<dbReference type="Proteomes" id="UP001061302">
    <property type="component" value="Chromosome"/>
</dbReference>
<dbReference type="PANTHER" id="PTHR43861:SF1">
    <property type="entry name" value="TRANS-ACONITATE 2-METHYLTRANSFERASE"/>
    <property type="match status" value="1"/>
</dbReference>
<dbReference type="GO" id="GO:0008168">
    <property type="term" value="F:methyltransferase activity"/>
    <property type="evidence" value="ECO:0007669"/>
    <property type="project" value="UniProtKB-KW"/>
</dbReference>
<evidence type="ECO:0000256" key="1">
    <source>
        <dbReference type="ARBA" id="ARBA00022603"/>
    </source>
</evidence>
<organism evidence="4 5">
    <name type="scientific">Chitiniphilus purpureus</name>
    <dbReference type="NCBI Taxonomy" id="2981137"/>
    <lineage>
        <taxon>Bacteria</taxon>
        <taxon>Pseudomonadati</taxon>
        <taxon>Pseudomonadota</taxon>
        <taxon>Betaproteobacteria</taxon>
        <taxon>Neisseriales</taxon>
        <taxon>Chitinibacteraceae</taxon>
        <taxon>Chitiniphilus</taxon>
    </lineage>
</organism>
<reference evidence="4" key="1">
    <citation type="submission" date="2022-10" db="EMBL/GenBank/DDBJ databases">
        <title>Chitiniphilus purpureus sp. nov., a novel chitin-degrading bacterium isolated from crawfish pond sediment.</title>
        <authorList>
            <person name="Li K."/>
        </authorList>
    </citation>
    <scope>NUCLEOTIDE SEQUENCE</scope>
    <source>
        <strain evidence="4">CD1</strain>
    </source>
</reference>
<name>A0ABY6DK61_9NEIS</name>
<keyword evidence="2" id="KW-0808">Transferase</keyword>
<dbReference type="PANTHER" id="PTHR43861">
    <property type="entry name" value="TRANS-ACONITATE 2-METHYLTRANSFERASE-RELATED"/>
    <property type="match status" value="1"/>
</dbReference>
<dbReference type="GO" id="GO:0032259">
    <property type="term" value="P:methylation"/>
    <property type="evidence" value="ECO:0007669"/>
    <property type="project" value="UniProtKB-KW"/>
</dbReference>
<evidence type="ECO:0000313" key="4">
    <source>
        <dbReference type="EMBL" id="UXY14078.1"/>
    </source>
</evidence>
<proteinExistence type="predicted"/>
<dbReference type="InterPro" id="IPR041698">
    <property type="entry name" value="Methyltransf_25"/>
</dbReference>
<dbReference type="InterPro" id="IPR029063">
    <property type="entry name" value="SAM-dependent_MTases_sf"/>
</dbReference>
<keyword evidence="5" id="KW-1185">Reference proteome</keyword>
<sequence>MHHPPSRNDAQIAQWNGAAGHAWRDEHALLDRMFKPFEDLIAATPGVGPGSVVLDVGCGTGATVMALARRVGQAGRVLGIDVSAPMLDVARARAQPGDGQVHFVQADAQTYPFAPAGFDAVVSRFGVMFFSDPVRAFTNLRYAVRPAGALRCLAWRSAGDNPFMVEAERAAAHLLAGLAQARPDGPGQFAFAERRHVEDLLAASGWTRVAVQPVDAVCAFPETALPRYLTRLGPVGRLLADKDEAARQQIVAALRPAFDRYLHDGEVRFSAACWLIEARAPG</sequence>
<evidence type="ECO:0000259" key="3">
    <source>
        <dbReference type="Pfam" id="PF13649"/>
    </source>
</evidence>
<evidence type="ECO:0000256" key="2">
    <source>
        <dbReference type="ARBA" id="ARBA00022679"/>
    </source>
</evidence>
<protein>
    <submittedName>
        <fullName evidence="4">Class I SAM-dependent methyltransferase</fullName>
    </submittedName>
</protein>
<dbReference type="SUPFAM" id="SSF53335">
    <property type="entry name" value="S-adenosyl-L-methionine-dependent methyltransferases"/>
    <property type="match status" value="1"/>
</dbReference>
<dbReference type="Pfam" id="PF13649">
    <property type="entry name" value="Methyltransf_25"/>
    <property type="match status" value="1"/>
</dbReference>
<dbReference type="EMBL" id="CP106753">
    <property type="protein sequence ID" value="UXY14078.1"/>
    <property type="molecule type" value="Genomic_DNA"/>
</dbReference>
<dbReference type="Gene3D" id="3.40.50.150">
    <property type="entry name" value="Vaccinia Virus protein VP39"/>
    <property type="match status" value="1"/>
</dbReference>
<gene>
    <name evidence="4" type="ORF">N8I74_12185</name>
</gene>
<accession>A0ABY6DK61</accession>
<evidence type="ECO:0000313" key="5">
    <source>
        <dbReference type="Proteomes" id="UP001061302"/>
    </source>
</evidence>
<dbReference type="CDD" id="cd02440">
    <property type="entry name" value="AdoMet_MTases"/>
    <property type="match status" value="1"/>
</dbReference>
<dbReference type="RefSeq" id="WP_263123378.1">
    <property type="nucleotide sequence ID" value="NZ_CP106753.1"/>
</dbReference>